<keyword evidence="3" id="KW-1185">Reference proteome</keyword>
<dbReference type="EMBL" id="JAMFTS010000004">
    <property type="protein sequence ID" value="KAJ4758872.1"/>
    <property type="molecule type" value="Genomic_DNA"/>
</dbReference>
<keyword evidence="2" id="KW-0695">RNA-directed DNA polymerase</keyword>
<feature type="domain" description="Reverse transcriptase zinc-binding" evidence="1">
    <location>
        <begin position="412"/>
        <end position="495"/>
    </location>
</feature>
<name>A0AAV8CSR0_9POAL</name>
<dbReference type="PANTHER" id="PTHR33116">
    <property type="entry name" value="REVERSE TRANSCRIPTASE ZINC-BINDING DOMAIN-CONTAINING PROTEIN-RELATED-RELATED"/>
    <property type="match status" value="1"/>
</dbReference>
<accession>A0AAV8CSR0</accession>
<comment type="caution">
    <text evidence="2">The sequence shown here is derived from an EMBL/GenBank/DDBJ whole genome shotgun (WGS) entry which is preliminary data.</text>
</comment>
<dbReference type="Proteomes" id="UP001140206">
    <property type="component" value="Chromosome 4"/>
</dbReference>
<reference evidence="2" key="1">
    <citation type="submission" date="2022-08" db="EMBL/GenBank/DDBJ databases">
        <authorList>
            <person name="Marques A."/>
        </authorList>
    </citation>
    <scope>NUCLEOTIDE SEQUENCE</scope>
    <source>
        <strain evidence="2">RhyPub2mFocal</strain>
        <tissue evidence="2">Leaves</tissue>
    </source>
</reference>
<organism evidence="2 3">
    <name type="scientific">Rhynchospora pubera</name>
    <dbReference type="NCBI Taxonomy" id="906938"/>
    <lineage>
        <taxon>Eukaryota</taxon>
        <taxon>Viridiplantae</taxon>
        <taxon>Streptophyta</taxon>
        <taxon>Embryophyta</taxon>
        <taxon>Tracheophyta</taxon>
        <taxon>Spermatophyta</taxon>
        <taxon>Magnoliopsida</taxon>
        <taxon>Liliopsida</taxon>
        <taxon>Poales</taxon>
        <taxon>Cyperaceae</taxon>
        <taxon>Cyperoideae</taxon>
        <taxon>Rhynchosporeae</taxon>
        <taxon>Rhynchospora</taxon>
    </lineage>
</organism>
<keyword evidence="2" id="KW-0808">Transferase</keyword>
<dbReference type="InterPro" id="IPR026960">
    <property type="entry name" value="RVT-Znf"/>
</dbReference>
<gene>
    <name evidence="2" type="ORF">LUZ62_069247</name>
</gene>
<dbReference type="GO" id="GO:0003964">
    <property type="term" value="F:RNA-directed DNA polymerase activity"/>
    <property type="evidence" value="ECO:0007669"/>
    <property type="project" value="UniProtKB-KW"/>
</dbReference>
<evidence type="ECO:0000313" key="3">
    <source>
        <dbReference type="Proteomes" id="UP001140206"/>
    </source>
</evidence>
<protein>
    <submittedName>
        <fullName evidence="2">RNA-directed DNA polymerase (Reverse transcriptase)-related family protein</fullName>
    </submittedName>
</protein>
<keyword evidence="2" id="KW-0548">Nucleotidyltransferase</keyword>
<evidence type="ECO:0000313" key="2">
    <source>
        <dbReference type="EMBL" id="KAJ4758872.1"/>
    </source>
</evidence>
<dbReference type="PANTHER" id="PTHR33116:SF87">
    <property type="entry name" value="OS01G0158850 PROTEIN"/>
    <property type="match status" value="1"/>
</dbReference>
<proteinExistence type="predicted"/>
<dbReference type="AlphaFoldDB" id="A0AAV8CSR0"/>
<sequence>MSPLLVQLSSINITFITINDSFLTFLTFWKPLKCFKMATLGPEFWDDHQKITEADNTALTLHFSEEEIKTALFSSGATKAPGPDDDTVIFCSAEKEVVQAIKWAFLAFEAVAGMKINFAKCEMYPINVGTDHVNDLAQVFGCQVNEFPIRYLGVPIHWKNLKKTDWYTVMEKYQKKLQGWSGNMLSYGGKVTLINSVLSSLVLYMLAFHSIPKGVLKNIDKIRSNFLWHAGDKKRYHLVKWRVVCQPKKMGGLGIKDLQLMNDALLCKWGWKFRDSTYTGWWKDIVKIKYSNNNNRQKWSPFWKSLKRLEQVVNAQCRYTVGDGRGVKFWEDVWIGDCALNTKYPSLYNICLDKHCTVAQTVQIGVAHWRFSRQLSEMNSIALNELYFLVNNISLKAAPDILVWGNKPNGTFSVKDVYNRLVHRDVFDSSCAHIWEIKVPSKIQIFLWLMCKDRLLTRDNLALRGWEGDVSCVFCRSLETIDHVFFKCSQVKPLWKWFLQQFGIATVPSSVVDLFDLLSSIDGQCHHAIKICWCAILWTVWLARNECCFQHTRHGSLRMGGMKINALLLYWTDLWDPILKSQVMQMMPAIELLPMQLTTEEDQLLNDG</sequence>
<evidence type="ECO:0000259" key="1">
    <source>
        <dbReference type="Pfam" id="PF13966"/>
    </source>
</evidence>
<dbReference type="Pfam" id="PF13966">
    <property type="entry name" value="zf-RVT"/>
    <property type="match status" value="1"/>
</dbReference>